<keyword evidence="5" id="KW-1185">Reference proteome</keyword>
<feature type="modified residue" description="4-aspartylphosphate" evidence="2">
    <location>
        <position position="52"/>
    </location>
</feature>
<evidence type="ECO:0000256" key="2">
    <source>
        <dbReference type="PROSITE-ProRule" id="PRU00169"/>
    </source>
</evidence>
<reference evidence="4 5" key="1">
    <citation type="journal article" date="2011" name="J. Bacteriol.">
        <title>Genome sequence of Chthoniobacter flavus Ellin428, an aerobic heterotrophic soil bacterium.</title>
        <authorList>
            <person name="Kant R."/>
            <person name="van Passel M.W."/>
            <person name="Palva A."/>
            <person name="Lucas S."/>
            <person name="Lapidus A."/>
            <person name="Glavina Del Rio T."/>
            <person name="Dalin E."/>
            <person name="Tice H."/>
            <person name="Bruce D."/>
            <person name="Goodwin L."/>
            <person name="Pitluck S."/>
            <person name="Larimer F.W."/>
            <person name="Land M.L."/>
            <person name="Hauser L."/>
            <person name="Sangwan P."/>
            <person name="de Vos W.M."/>
            <person name="Janssen P.H."/>
            <person name="Smidt H."/>
        </authorList>
    </citation>
    <scope>NUCLEOTIDE SEQUENCE [LARGE SCALE GENOMIC DNA]</scope>
    <source>
        <strain evidence="4 5">Ellin428</strain>
    </source>
</reference>
<organism evidence="4 5">
    <name type="scientific">Chthoniobacter flavus Ellin428</name>
    <dbReference type="NCBI Taxonomy" id="497964"/>
    <lineage>
        <taxon>Bacteria</taxon>
        <taxon>Pseudomonadati</taxon>
        <taxon>Verrucomicrobiota</taxon>
        <taxon>Spartobacteria</taxon>
        <taxon>Chthoniobacterales</taxon>
        <taxon>Chthoniobacteraceae</taxon>
        <taxon>Chthoniobacter</taxon>
    </lineage>
</organism>
<dbReference type="PANTHER" id="PTHR44591:SF3">
    <property type="entry name" value="RESPONSE REGULATORY DOMAIN-CONTAINING PROTEIN"/>
    <property type="match status" value="1"/>
</dbReference>
<dbReference type="InterPro" id="IPR050595">
    <property type="entry name" value="Bact_response_regulator"/>
</dbReference>
<evidence type="ECO:0000313" key="5">
    <source>
        <dbReference type="Proteomes" id="UP000005824"/>
    </source>
</evidence>
<protein>
    <submittedName>
        <fullName evidence="4">Response regulator receiver protein</fullName>
    </submittedName>
</protein>
<dbReference type="SMART" id="SM00448">
    <property type="entry name" value="REC"/>
    <property type="match status" value="1"/>
</dbReference>
<accession>B4CVX6</accession>
<feature type="domain" description="Response regulatory" evidence="3">
    <location>
        <begin position="5"/>
        <end position="120"/>
    </location>
</feature>
<evidence type="ECO:0000259" key="3">
    <source>
        <dbReference type="PROSITE" id="PS50110"/>
    </source>
</evidence>
<dbReference type="Pfam" id="PF00072">
    <property type="entry name" value="Response_reg"/>
    <property type="match status" value="1"/>
</dbReference>
<proteinExistence type="predicted"/>
<gene>
    <name evidence="4" type="ORF">CfE428DRAFT_0813</name>
</gene>
<dbReference type="Proteomes" id="UP000005824">
    <property type="component" value="Unassembled WGS sequence"/>
</dbReference>
<dbReference type="AlphaFoldDB" id="B4CVX6"/>
<dbReference type="PANTHER" id="PTHR44591">
    <property type="entry name" value="STRESS RESPONSE REGULATOR PROTEIN 1"/>
    <property type="match status" value="1"/>
</dbReference>
<dbReference type="eggNOG" id="COG0745">
    <property type="taxonomic scope" value="Bacteria"/>
</dbReference>
<dbReference type="InterPro" id="IPR011006">
    <property type="entry name" value="CheY-like_superfamily"/>
</dbReference>
<sequence>MKKIRILVVDDEPGFTRLLKLVLHRYEIREENDSTRAYETALSFRPDLILMDVIMPGMDGGNLAATCRADGLLRNVPIVFLTAVVSPREASAGTKQIGGFPFLAKPISPEMLERCIEEHLAA</sequence>
<dbReference type="SUPFAM" id="SSF52172">
    <property type="entry name" value="CheY-like"/>
    <property type="match status" value="1"/>
</dbReference>
<dbReference type="STRING" id="497964.CfE428DRAFT_0813"/>
<comment type="caution">
    <text evidence="4">The sequence shown here is derived from an EMBL/GenBank/DDBJ whole genome shotgun (WGS) entry which is preliminary data.</text>
</comment>
<keyword evidence="1 2" id="KW-0597">Phosphoprotein</keyword>
<dbReference type="Gene3D" id="3.40.50.2300">
    <property type="match status" value="1"/>
</dbReference>
<dbReference type="InParanoid" id="B4CVX6"/>
<dbReference type="InterPro" id="IPR001789">
    <property type="entry name" value="Sig_transdc_resp-reg_receiver"/>
</dbReference>
<name>B4CVX6_9BACT</name>
<dbReference type="GO" id="GO:0000160">
    <property type="term" value="P:phosphorelay signal transduction system"/>
    <property type="evidence" value="ECO:0007669"/>
    <property type="project" value="InterPro"/>
</dbReference>
<evidence type="ECO:0000313" key="4">
    <source>
        <dbReference type="EMBL" id="EDY21568.1"/>
    </source>
</evidence>
<dbReference type="EMBL" id="ABVL01000002">
    <property type="protein sequence ID" value="EDY21568.1"/>
    <property type="molecule type" value="Genomic_DNA"/>
</dbReference>
<dbReference type="RefSeq" id="WP_006978140.1">
    <property type="nucleotide sequence ID" value="NZ_ABVL01000002.1"/>
</dbReference>
<evidence type="ECO:0000256" key="1">
    <source>
        <dbReference type="ARBA" id="ARBA00022553"/>
    </source>
</evidence>
<dbReference type="PROSITE" id="PS50110">
    <property type="entry name" value="RESPONSE_REGULATORY"/>
    <property type="match status" value="1"/>
</dbReference>